<feature type="domain" description="SMP-30/Gluconolactonase/LRE-like region" evidence="3">
    <location>
        <begin position="148"/>
        <end position="333"/>
    </location>
</feature>
<evidence type="ECO:0000259" key="3">
    <source>
        <dbReference type="Pfam" id="PF08450"/>
    </source>
</evidence>
<feature type="chain" id="PRO_5040921384" description="SMP-30/Gluconolactonase/LRE-like region domain-containing protein" evidence="2">
    <location>
        <begin position="20"/>
        <end position="369"/>
    </location>
</feature>
<dbReference type="SUPFAM" id="SSF63829">
    <property type="entry name" value="Calcium-dependent phosphotriesterase"/>
    <property type="match status" value="1"/>
</dbReference>
<keyword evidence="2" id="KW-0732">Signal</keyword>
<name>A0A9W8A7V8_9FUNG</name>
<dbReference type="GO" id="GO:0016787">
    <property type="term" value="F:hydrolase activity"/>
    <property type="evidence" value="ECO:0007669"/>
    <property type="project" value="UniProtKB-KW"/>
</dbReference>
<dbReference type="Proteomes" id="UP001150569">
    <property type="component" value="Unassembled WGS sequence"/>
</dbReference>
<reference evidence="4" key="1">
    <citation type="submission" date="2022-07" db="EMBL/GenBank/DDBJ databases">
        <title>Phylogenomic reconstructions and comparative analyses of Kickxellomycotina fungi.</title>
        <authorList>
            <person name="Reynolds N.K."/>
            <person name="Stajich J.E."/>
            <person name="Barry K."/>
            <person name="Grigoriev I.V."/>
            <person name="Crous P."/>
            <person name="Smith M.E."/>
        </authorList>
    </citation>
    <scope>NUCLEOTIDE SEQUENCE</scope>
    <source>
        <strain evidence="4">RSA 861</strain>
    </source>
</reference>
<dbReference type="Gene3D" id="2.120.10.30">
    <property type="entry name" value="TolB, C-terminal domain"/>
    <property type="match status" value="1"/>
</dbReference>
<dbReference type="InterPro" id="IPR011042">
    <property type="entry name" value="6-blade_b-propeller_TolB-like"/>
</dbReference>
<feature type="signal peptide" evidence="2">
    <location>
        <begin position="1"/>
        <end position="19"/>
    </location>
</feature>
<dbReference type="PANTHER" id="PTHR47572">
    <property type="entry name" value="LIPOPROTEIN-RELATED"/>
    <property type="match status" value="1"/>
</dbReference>
<dbReference type="OrthoDB" id="423498at2759"/>
<proteinExistence type="predicted"/>
<keyword evidence="1" id="KW-0378">Hydrolase</keyword>
<sequence length="369" mass="38508">MRFSTLCLLLGVGTVFTVAKPSDPTSSSAAPAATGSGGAPVPTVVGAAGITAATSKFGAAIEGAGVDVKGNIYAVNYDGLKNSIGIALGQGAQSSYYQDPDSTTWFNGIRVIESDQTEHNDVVAMLAVDVTNHRVLRISGPPGNAAAVTYCQDAAMLQPNDIAVTDLGDVFLSGMNYSASTGDLWICPNGGAHTPRRIAQLNRTNGIEVDPTNKYLYLSESTNGDGGVVLNNVIWRYELTNSASGSGLDVKNGTDNMPVRTLFKDFSEFDNTGSTDIDGMRTDKNGNLYVTRNGLGEVVVFTPQGELKQRITVPFKGVASLEFGGAQGTDLAIIGSCGVDEKGCLHVHRVDCAGRAFSGLQADKKSGSH</sequence>
<keyword evidence="5" id="KW-1185">Reference proteome</keyword>
<evidence type="ECO:0000313" key="4">
    <source>
        <dbReference type="EMBL" id="KAJ1920982.1"/>
    </source>
</evidence>
<dbReference type="InterPro" id="IPR051262">
    <property type="entry name" value="SMP-30/CGR1_Lactonase"/>
</dbReference>
<dbReference type="AlphaFoldDB" id="A0A9W8A7V8"/>
<dbReference type="Pfam" id="PF08450">
    <property type="entry name" value="SGL"/>
    <property type="match status" value="1"/>
</dbReference>
<dbReference type="InterPro" id="IPR013658">
    <property type="entry name" value="SGL"/>
</dbReference>
<evidence type="ECO:0000313" key="5">
    <source>
        <dbReference type="Proteomes" id="UP001150569"/>
    </source>
</evidence>
<accession>A0A9W8A7V8</accession>
<protein>
    <recommendedName>
        <fullName evidence="3">SMP-30/Gluconolactonase/LRE-like region domain-containing protein</fullName>
    </recommendedName>
</protein>
<organism evidence="4 5">
    <name type="scientific">Tieghemiomyces parasiticus</name>
    <dbReference type="NCBI Taxonomy" id="78921"/>
    <lineage>
        <taxon>Eukaryota</taxon>
        <taxon>Fungi</taxon>
        <taxon>Fungi incertae sedis</taxon>
        <taxon>Zoopagomycota</taxon>
        <taxon>Kickxellomycotina</taxon>
        <taxon>Dimargaritomycetes</taxon>
        <taxon>Dimargaritales</taxon>
        <taxon>Dimargaritaceae</taxon>
        <taxon>Tieghemiomyces</taxon>
    </lineage>
</organism>
<evidence type="ECO:0000256" key="2">
    <source>
        <dbReference type="SAM" id="SignalP"/>
    </source>
</evidence>
<evidence type="ECO:0000256" key="1">
    <source>
        <dbReference type="ARBA" id="ARBA00022801"/>
    </source>
</evidence>
<gene>
    <name evidence="4" type="ORF">IWQ60_006871</name>
</gene>
<dbReference type="PANTHER" id="PTHR47572:SF4">
    <property type="entry name" value="LACTONASE DRP35"/>
    <property type="match status" value="1"/>
</dbReference>
<dbReference type="EMBL" id="JANBPT010000430">
    <property type="protein sequence ID" value="KAJ1920982.1"/>
    <property type="molecule type" value="Genomic_DNA"/>
</dbReference>
<comment type="caution">
    <text evidence="4">The sequence shown here is derived from an EMBL/GenBank/DDBJ whole genome shotgun (WGS) entry which is preliminary data.</text>
</comment>